<comment type="caution">
    <text evidence="1">The sequence shown here is derived from an EMBL/GenBank/DDBJ whole genome shotgun (WGS) entry which is preliminary data.</text>
</comment>
<keyword evidence="2" id="KW-1185">Reference proteome</keyword>
<evidence type="ECO:0000313" key="1">
    <source>
        <dbReference type="EMBL" id="KAF2475234.1"/>
    </source>
</evidence>
<proteinExistence type="predicted"/>
<gene>
    <name evidence="1" type="ORF">BDR25DRAFT_350632</name>
</gene>
<protein>
    <submittedName>
        <fullName evidence="1">Uncharacterized protein</fullName>
    </submittedName>
</protein>
<reference evidence="1" key="1">
    <citation type="journal article" date="2020" name="Stud. Mycol.">
        <title>101 Dothideomycetes genomes: a test case for predicting lifestyles and emergence of pathogens.</title>
        <authorList>
            <person name="Haridas S."/>
            <person name="Albert R."/>
            <person name="Binder M."/>
            <person name="Bloem J."/>
            <person name="Labutti K."/>
            <person name="Salamov A."/>
            <person name="Andreopoulos B."/>
            <person name="Baker S."/>
            <person name="Barry K."/>
            <person name="Bills G."/>
            <person name="Bluhm B."/>
            <person name="Cannon C."/>
            <person name="Castanera R."/>
            <person name="Culley D."/>
            <person name="Daum C."/>
            <person name="Ezra D."/>
            <person name="Gonzalez J."/>
            <person name="Henrissat B."/>
            <person name="Kuo A."/>
            <person name="Liang C."/>
            <person name="Lipzen A."/>
            <person name="Lutzoni F."/>
            <person name="Magnuson J."/>
            <person name="Mondo S."/>
            <person name="Nolan M."/>
            <person name="Ohm R."/>
            <person name="Pangilinan J."/>
            <person name="Park H.-J."/>
            <person name="Ramirez L."/>
            <person name="Alfaro M."/>
            <person name="Sun H."/>
            <person name="Tritt A."/>
            <person name="Yoshinaga Y."/>
            <person name="Zwiers L.-H."/>
            <person name="Turgeon B."/>
            <person name="Goodwin S."/>
            <person name="Spatafora J."/>
            <person name="Crous P."/>
            <person name="Grigoriev I."/>
        </authorList>
    </citation>
    <scope>NUCLEOTIDE SEQUENCE</scope>
    <source>
        <strain evidence="1">ATCC 200398</strain>
    </source>
</reference>
<dbReference type="EMBL" id="MU003496">
    <property type="protein sequence ID" value="KAF2475234.1"/>
    <property type="molecule type" value="Genomic_DNA"/>
</dbReference>
<accession>A0ACB6R7F1</accession>
<sequence length="465" mass="51395">MRSSTPNIILLGLLSTCFIGGNGNVIPTTQCVGVNCDELTTLKSGTLKVPNGIGGHLHRRAGGGAQPHDSPNVPVVGPGAARLKEGFVIRREIGLLSGVAARNLLKIILLQIQIQTIITFERHPSYCSKVQRHVPRTNAAAKPGWHWLLDILEWSSTWSPATFAAEVATKGKQTTVNHLRQVNTETAGERKGDWSRAGGKETSFWAISSKAYAQIVKGDVWVVLPKGASVNKPYLDVDPNKGSNWWSYEVPELTRSSQVDRVIRIDTNFKDEYIVVGEIWKKMISPGALLEMNGNYVCWEHSGIQKKQNLGTIYVGPFSMLVIFDKPHVTASDLLCFLRFFLGFGKIAWVALGSFWSDYLANTNMGSRIGELGGECQTRCKGYVDGENSEVIKKVDREVLVPLRKEICQYGRIGTHELSITCDRLHHMKPQLRLPSCLSCSKCASLTQSPRVKEEGTWMSTFQGS</sequence>
<name>A0ACB6R7F1_9PLEO</name>
<evidence type="ECO:0000313" key="2">
    <source>
        <dbReference type="Proteomes" id="UP000799755"/>
    </source>
</evidence>
<dbReference type="Proteomes" id="UP000799755">
    <property type="component" value="Unassembled WGS sequence"/>
</dbReference>
<organism evidence="1 2">
    <name type="scientific">Lindgomyces ingoldianus</name>
    <dbReference type="NCBI Taxonomy" id="673940"/>
    <lineage>
        <taxon>Eukaryota</taxon>
        <taxon>Fungi</taxon>
        <taxon>Dikarya</taxon>
        <taxon>Ascomycota</taxon>
        <taxon>Pezizomycotina</taxon>
        <taxon>Dothideomycetes</taxon>
        <taxon>Pleosporomycetidae</taxon>
        <taxon>Pleosporales</taxon>
        <taxon>Lindgomycetaceae</taxon>
        <taxon>Lindgomyces</taxon>
    </lineage>
</organism>